<dbReference type="Gene3D" id="3.30.710.10">
    <property type="entry name" value="Potassium Channel Kv1.1, Chain A"/>
    <property type="match status" value="1"/>
</dbReference>
<organism evidence="2 3">
    <name type="scientific">Ambispora leptoticha</name>
    <dbReference type="NCBI Taxonomy" id="144679"/>
    <lineage>
        <taxon>Eukaryota</taxon>
        <taxon>Fungi</taxon>
        <taxon>Fungi incertae sedis</taxon>
        <taxon>Mucoromycota</taxon>
        <taxon>Glomeromycotina</taxon>
        <taxon>Glomeromycetes</taxon>
        <taxon>Archaeosporales</taxon>
        <taxon>Ambisporaceae</taxon>
        <taxon>Ambispora</taxon>
    </lineage>
</organism>
<dbReference type="PANTHER" id="PTHR24413">
    <property type="entry name" value="SPECKLE-TYPE POZ PROTEIN"/>
    <property type="match status" value="1"/>
</dbReference>
<name>A0A9N9GPQ8_9GLOM</name>
<evidence type="ECO:0000313" key="2">
    <source>
        <dbReference type="EMBL" id="CAG8616938.1"/>
    </source>
</evidence>
<evidence type="ECO:0000259" key="1">
    <source>
        <dbReference type="Pfam" id="PF00651"/>
    </source>
</evidence>
<protein>
    <submittedName>
        <fullName evidence="2">705_t:CDS:1</fullName>
    </submittedName>
</protein>
<sequence length="158" mass="18892">MQFYCKLDERPVDDNRSFDYEIEIKDTDPELFLQMLKYLCTGDVIYERDESSHFLKNAIELYSIADKYLLDEFRDQTEKYIISSMTIENAAAIHFKSAYRWPELKKKVKQFVADNFAAIIKTPCYEHIVKNRDEYPAFFEINTEILMNPHKKELADYD</sequence>
<dbReference type="AlphaFoldDB" id="A0A9N9GPQ8"/>
<comment type="caution">
    <text evidence="2">The sequence shown here is derived from an EMBL/GenBank/DDBJ whole genome shotgun (WGS) entry which is preliminary data.</text>
</comment>
<keyword evidence="3" id="KW-1185">Reference proteome</keyword>
<dbReference type="Proteomes" id="UP000789508">
    <property type="component" value="Unassembled WGS sequence"/>
</dbReference>
<dbReference type="EMBL" id="CAJVPS010005616">
    <property type="protein sequence ID" value="CAG8616938.1"/>
    <property type="molecule type" value="Genomic_DNA"/>
</dbReference>
<gene>
    <name evidence="2" type="ORF">ALEPTO_LOCUS8798</name>
</gene>
<dbReference type="InterPro" id="IPR011333">
    <property type="entry name" value="SKP1/BTB/POZ_sf"/>
</dbReference>
<proteinExistence type="predicted"/>
<dbReference type="InterPro" id="IPR000210">
    <property type="entry name" value="BTB/POZ_dom"/>
</dbReference>
<dbReference type="Pfam" id="PF00651">
    <property type="entry name" value="BTB"/>
    <property type="match status" value="1"/>
</dbReference>
<evidence type="ECO:0000313" key="3">
    <source>
        <dbReference type="Proteomes" id="UP000789508"/>
    </source>
</evidence>
<dbReference type="OrthoDB" id="194443at2759"/>
<accession>A0A9N9GPQ8</accession>
<dbReference type="SUPFAM" id="SSF54695">
    <property type="entry name" value="POZ domain"/>
    <property type="match status" value="1"/>
</dbReference>
<reference evidence="2" key="1">
    <citation type="submission" date="2021-06" db="EMBL/GenBank/DDBJ databases">
        <authorList>
            <person name="Kallberg Y."/>
            <person name="Tangrot J."/>
            <person name="Rosling A."/>
        </authorList>
    </citation>
    <scope>NUCLEOTIDE SEQUENCE</scope>
    <source>
        <strain evidence="2">FL130A</strain>
    </source>
</reference>
<feature type="domain" description="BTB" evidence="1">
    <location>
        <begin position="19"/>
        <end position="83"/>
    </location>
</feature>